<dbReference type="Proteomes" id="UP000016568">
    <property type="component" value="Unassembled WGS sequence"/>
</dbReference>
<dbReference type="EMBL" id="BASZ01000010">
    <property type="protein sequence ID" value="GAD50617.1"/>
    <property type="molecule type" value="Genomic_DNA"/>
</dbReference>
<evidence type="ECO:0000256" key="1">
    <source>
        <dbReference type="ARBA" id="ARBA00022801"/>
    </source>
</evidence>
<evidence type="ECO:0000259" key="3">
    <source>
        <dbReference type="Pfam" id="PF00326"/>
    </source>
</evidence>
<dbReference type="Gene3D" id="2.120.10.30">
    <property type="entry name" value="TolB, C-terminal domain"/>
    <property type="match status" value="2"/>
</dbReference>
<dbReference type="InterPro" id="IPR011042">
    <property type="entry name" value="6-blade_b-propeller_TolB-like"/>
</dbReference>
<evidence type="ECO:0000313" key="4">
    <source>
        <dbReference type="EMBL" id="GAD50617.1"/>
    </source>
</evidence>
<feature type="chain" id="PRO_5004637800" evidence="2">
    <location>
        <begin position="22"/>
        <end position="684"/>
    </location>
</feature>
<organism evidence="4 5">
    <name type="scientific">Caenibius tardaugens NBRC 16725</name>
    <dbReference type="NCBI Taxonomy" id="1219035"/>
    <lineage>
        <taxon>Bacteria</taxon>
        <taxon>Pseudomonadati</taxon>
        <taxon>Pseudomonadota</taxon>
        <taxon>Alphaproteobacteria</taxon>
        <taxon>Sphingomonadales</taxon>
        <taxon>Erythrobacteraceae</taxon>
        <taxon>Caenibius</taxon>
    </lineage>
</organism>
<dbReference type="AlphaFoldDB" id="U2YPL8"/>
<dbReference type="SUPFAM" id="SSF82171">
    <property type="entry name" value="DPP6 N-terminal domain-like"/>
    <property type="match status" value="1"/>
</dbReference>
<dbReference type="PANTHER" id="PTHR42776:SF27">
    <property type="entry name" value="DIPEPTIDYL PEPTIDASE FAMILY MEMBER 6"/>
    <property type="match status" value="1"/>
</dbReference>
<dbReference type="InterPro" id="IPR001375">
    <property type="entry name" value="Peptidase_S9_cat"/>
</dbReference>
<keyword evidence="2" id="KW-0732">Signal</keyword>
<comment type="caution">
    <text evidence="4">The sequence shown here is derived from an EMBL/GenBank/DDBJ whole genome shotgun (WGS) entry which is preliminary data.</text>
</comment>
<dbReference type="Gene3D" id="3.40.50.1820">
    <property type="entry name" value="alpha/beta hydrolase"/>
    <property type="match status" value="1"/>
</dbReference>
<dbReference type="Pfam" id="PF00326">
    <property type="entry name" value="Peptidase_S9"/>
    <property type="match status" value="1"/>
</dbReference>
<keyword evidence="5" id="KW-1185">Reference proteome</keyword>
<name>U2YPL8_9SPHN</name>
<feature type="domain" description="Peptidase S9 prolyl oligopeptidase catalytic" evidence="3">
    <location>
        <begin position="458"/>
        <end position="662"/>
    </location>
</feature>
<keyword evidence="1" id="KW-0378">Hydrolase</keyword>
<evidence type="ECO:0000313" key="5">
    <source>
        <dbReference type="Proteomes" id="UP000016568"/>
    </source>
</evidence>
<dbReference type="GO" id="GO:0006508">
    <property type="term" value="P:proteolysis"/>
    <property type="evidence" value="ECO:0007669"/>
    <property type="project" value="InterPro"/>
</dbReference>
<dbReference type="eggNOG" id="COG0823">
    <property type="taxonomic scope" value="Bacteria"/>
</dbReference>
<dbReference type="InterPro" id="IPR029058">
    <property type="entry name" value="AB_hydrolase_fold"/>
</dbReference>
<dbReference type="eggNOG" id="COG1506">
    <property type="taxonomic scope" value="Bacteria"/>
</dbReference>
<dbReference type="SUPFAM" id="SSF53474">
    <property type="entry name" value="alpha/beta-Hydrolases"/>
    <property type="match status" value="1"/>
</dbReference>
<evidence type="ECO:0000256" key="2">
    <source>
        <dbReference type="SAM" id="SignalP"/>
    </source>
</evidence>
<dbReference type="RefSeq" id="WP_021691435.1">
    <property type="nucleotide sequence ID" value="NZ_BASZ01000010.1"/>
</dbReference>
<protein>
    <submittedName>
        <fullName evidence="4">Peptidase S9 family protein</fullName>
    </submittedName>
</protein>
<dbReference type="GO" id="GO:0004252">
    <property type="term" value="F:serine-type endopeptidase activity"/>
    <property type="evidence" value="ECO:0007669"/>
    <property type="project" value="TreeGrafter"/>
</dbReference>
<sequence length="684" mass="73782">MRSLSPCFAAALALAAPLALATPSLLLARPMTPDDVARLEQVGQIAVSPDGARVAFTTTRLPDVTRGEKNAPSRQQLQMAWGPEQTRDYLPADMDVSAMRFSPDGRLITFIWAAKDDKDSVWAIPVDGGGHHKLATIEDGHVLDYAWAPGGGTLYLLAGPAADKRRDSEVKAGFNAEVYEEEWRTNRLFAAAIGKQVDKKPREIALSGHVTRLQVAADGRTAILTSAPTPSVDDSYTRQQIAVFDLSTGKVLRTIATPGKIADPELSPDGRKVALLAAVDEHDPSPTTLYLADLASGALRPLNAGAAEAAMDSEWLPDGGLAAVIHRGTQSVLRIYDASGAVRNEPNPGELILNRVAAAGKTIAVSADSPGHPPELFVLQDGRFVRWTRHNPWLSGIDLGKQSTITFSARDGQAIEGVLIEPVGGVPRGGAPTIFDVHGGPEAHESNGWVTNYGGPGQVAAGKGYAVFLPNYRGSTAYGTAFSKQHQNDYAGKEFDDLVDAKKDLVTRGIADPRRVGMTGGSYGGFATAWASTALSSEFAAGVMFVGISDLISKFGTTDIPTEMRLVHELKYPWEEWQHLLERSPIYHVDKATTPLLILHGAADPRVSPTQSMELYRNIKVRKPTTPVRLVLYPGEGHGNRRASARYDYNLRMMEWFDTYLKTANRTAPLPAPRPRLPDDALGK</sequence>
<gene>
    <name evidence="4" type="ORF">NT2_10_00620</name>
</gene>
<proteinExistence type="predicted"/>
<reference evidence="4 5" key="1">
    <citation type="submission" date="2013-09" db="EMBL/GenBank/DDBJ databases">
        <title>Whole genome shotgun sequence of Novosphingobium tardaugens NBRC 16725.</title>
        <authorList>
            <person name="Isaki S."/>
            <person name="Hosoyama A."/>
            <person name="Tsuchikane K."/>
            <person name="Katsumata H."/>
            <person name="Ando Y."/>
            <person name="Yamazaki S."/>
            <person name="Fujita N."/>
        </authorList>
    </citation>
    <scope>NUCLEOTIDE SEQUENCE [LARGE SCALE GENOMIC DNA]</scope>
    <source>
        <strain evidence="4 5">NBRC 16725</strain>
    </source>
</reference>
<dbReference type="PANTHER" id="PTHR42776">
    <property type="entry name" value="SERINE PEPTIDASE S9 FAMILY MEMBER"/>
    <property type="match status" value="1"/>
</dbReference>
<accession>U2YPL8</accession>
<feature type="signal peptide" evidence="2">
    <location>
        <begin position="1"/>
        <end position="21"/>
    </location>
</feature>